<comment type="caution">
    <text evidence="2">The sequence shown here is derived from an EMBL/GenBank/DDBJ whole genome shotgun (WGS) entry which is preliminary data.</text>
</comment>
<dbReference type="SUPFAM" id="SSF53098">
    <property type="entry name" value="Ribonuclease H-like"/>
    <property type="match status" value="1"/>
</dbReference>
<dbReference type="InterPro" id="IPR036397">
    <property type="entry name" value="RNaseH_sf"/>
</dbReference>
<reference evidence="2" key="2">
    <citation type="submission" date="2022-01" db="EMBL/GenBank/DDBJ databases">
        <authorList>
            <person name="Yamashiro T."/>
            <person name="Shiraishi A."/>
            <person name="Satake H."/>
            <person name="Nakayama K."/>
        </authorList>
    </citation>
    <scope>NUCLEOTIDE SEQUENCE</scope>
</reference>
<name>A0ABQ5GNQ8_9ASTR</name>
<evidence type="ECO:0000313" key="3">
    <source>
        <dbReference type="Proteomes" id="UP001151760"/>
    </source>
</evidence>
<dbReference type="PANTHER" id="PTHR42648:SF27">
    <property type="entry name" value="RNA-DIRECTED DNA POLYMERASE"/>
    <property type="match status" value="1"/>
</dbReference>
<proteinExistence type="predicted"/>
<dbReference type="InterPro" id="IPR039537">
    <property type="entry name" value="Retrotran_Ty1/copia-like"/>
</dbReference>
<evidence type="ECO:0000259" key="1">
    <source>
        <dbReference type="PROSITE" id="PS50994"/>
    </source>
</evidence>
<feature type="domain" description="Integrase catalytic" evidence="1">
    <location>
        <begin position="317"/>
        <end position="413"/>
    </location>
</feature>
<dbReference type="Pfam" id="PF13976">
    <property type="entry name" value="gag_pre-integrs"/>
    <property type="match status" value="1"/>
</dbReference>
<dbReference type="InterPro" id="IPR025724">
    <property type="entry name" value="GAG-pre-integrase_dom"/>
</dbReference>
<accession>A0ABQ5GNQ8</accession>
<dbReference type="Gene3D" id="3.30.420.10">
    <property type="entry name" value="Ribonuclease H-like superfamily/Ribonuclease H"/>
    <property type="match status" value="1"/>
</dbReference>
<dbReference type="EMBL" id="BQNB010018699">
    <property type="protein sequence ID" value="GJT77285.1"/>
    <property type="molecule type" value="Genomic_DNA"/>
</dbReference>
<dbReference type="InterPro" id="IPR001584">
    <property type="entry name" value="Integrase_cat-core"/>
</dbReference>
<dbReference type="Proteomes" id="UP001151760">
    <property type="component" value="Unassembled WGS sequence"/>
</dbReference>
<evidence type="ECO:0000313" key="2">
    <source>
        <dbReference type="EMBL" id="GJT77285.1"/>
    </source>
</evidence>
<keyword evidence="3" id="KW-1185">Reference proteome</keyword>
<organism evidence="2 3">
    <name type="scientific">Tanacetum coccineum</name>
    <dbReference type="NCBI Taxonomy" id="301880"/>
    <lineage>
        <taxon>Eukaryota</taxon>
        <taxon>Viridiplantae</taxon>
        <taxon>Streptophyta</taxon>
        <taxon>Embryophyta</taxon>
        <taxon>Tracheophyta</taxon>
        <taxon>Spermatophyta</taxon>
        <taxon>Magnoliopsida</taxon>
        <taxon>eudicotyledons</taxon>
        <taxon>Gunneridae</taxon>
        <taxon>Pentapetalae</taxon>
        <taxon>asterids</taxon>
        <taxon>campanulids</taxon>
        <taxon>Asterales</taxon>
        <taxon>Asteraceae</taxon>
        <taxon>Asteroideae</taxon>
        <taxon>Anthemideae</taxon>
        <taxon>Anthemidinae</taxon>
        <taxon>Tanacetum</taxon>
    </lineage>
</organism>
<protein>
    <submittedName>
        <fullName evidence="2">Zinc finger, CCHC-type containing protein</fullName>
    </submittedName>
</protein>
<reference evidence="2" key="1">
    <citation type="journal article" date="2022" name="Int. J. Mol. Sci.">
        <title>Draft Genome of Tanacetum Coccineum: Genomic Comparison of Closely Related Tanacetum-Family Plants.</title>
        <authorList>
            <person name="Yamashiro T."/>
            <person name="Shiraishi A."/>
            <person name="Nakayama K."/>
            <person name="Satake H."/>
        </authorList>
    </citation>
    <scope>NUCLEOTIDE SEQUENCE</scope>
</reference>
<sequence length="591" mass="67622">MKSYLDTLERLSYAMPNELGVSLILNSLKKDYDQFVQNYNMHSMRKTLAELHAMLKLHEKGILKKAETPAVLAIREGKIQKDKKKLQGAKGCGTQICNTSQGLRESRKLKHGALSLYMGNGIRAAVEAIKSFDLIIPSGLIIVLNNCHFAPTIIRGVVSISILVNNGYIHTFMNYGIFVSKVNVFYFNTILRDGIYRIDMHNLYPNVSSNYNVSNKRATHGLDSYYLWHCLLGHINKKHMDMLQHDGLLQPTHDESHEKYKSCISGKMARKPFLHQVERAKDMLGLIHTDVYGPFKIVSREGVFQNEVENQLGKKIKDIRSDRGGEYLSYGFVNHMKSYGIVSQLTSPYTPRHNRVSERKNHTLLDMVQSMMNLTTLPKSFWGYTLETAARILNMVPQQEVDRTPYEICYPKETMEASGSHRLLEISGSDKGLEIIQVEDTQPSENTSEEHNKVAPIKVEPQNIGVPIRRSTRIHQAPDRYGYYVDVKEYELGDLDEPPNYKAALVDPKSDKWLEAMNTKMQSMKDDQVWYLVDLPLQVTRDKRDEEFTEIENNKELADIQANNILSQGLPRHVFNILNQTSVHGKMRFGN</sequence>
<gene>
    <name evidence="2" type="ORF">Tco_1044010</name>
</gene>
<dbReference type="PROSITE" id="PS50994">
    <property type="entry name" value="INTEGRASE"/>
    <property type="match status" value="1"/>
</dbReference>
<dbReference type="InterPro" id="IPR012337">
    <property type="entry name" value="RNaseH-like_sf"/>
</dbReference>
<dbReference type="PANTHER" id="PTHR42648">
    <property type="entry name" value="TRANSPOSASE, PUTATIVE-RELATED"/>
    <property type="match status" value="1"/>
</dbReference>